<organism evidence="1 2">
    <name type="scientific">Irpex rosettiformis</name>
    <dbReference type="NCBI Taxonomy" id="378272"/>
    <lineage>
        <taxon>Eukaryota</taxon>
        <taxon>Fungi</taxon>
        <taxon>Dikarya</taxon>
        <taxon>Basidiomycota</taxon>
        <taxon>Agaricomycotina</taxon>
        <taxon>Agaricomycetes</taxon>
        <taxon>Polyporales</taxon>
        <taxon>Irpicaceae</taxon>
        <taxon>Irpex</taxon>
    </lineage>
</organism>
<dbReference type="EMBL" id="MU274908">
    <property type="protein sequence ID" value="KAI0090070.1"/>
    <property type="molecule type" value="Genomic_DNA"/>
</dbReference>
<sequence length="289" mass="31760">MDNVLLLRSPNIDGPDKYEFALRAAGYYSLSVPALETVLVNGESLRDIVQKDPKELELSGVVITSSRSCEAWRETVQSLVAESPTADWSTLPFYVVGQATATSLEEINKVAGKTMLAPRNILGGSETGTGEKLAHFILEDLKPHTPALEHPVKLLYLTGDKNRDVLPNILRGGGIDLQPLQVYQTQGASTFPQDLDNAMNAVPDKSRCWWIVYFAPSAADFVTPVLRNRFEIPDPNSQLFATKIAAIGPTTSIFLRDELHLRVDVLSPKPNPESLALSIHNFDSRQPVV</sequence>
<evidence type="ECO:0000313" key="1">
    <source>
        <dbReference type="EMBL" id="KAI0090070.1"/>
    </source>
</evidence>
<evidence type="ECO:0000313" key="2">
    <source>
        <dbReference type="Proteomes" id="UP001055072"/>
    </source>
</evidence>
<comment type="caution">
    <text evidence="1">The sequence shown here is derived from an EMBL/GenBank/DDBJ whole genome shotgun (WGS) entry which is preliminary data.</text>
</comment>
<proteinExistence type="predicted"/>
<accession>A0ACB8U7Y6</accession>
<reference evidence="1" key="1">
    <citation type="journal article" date="2021" name="Environ. Microbiol.">
        <title>Gene family expansions and transcriptome signatures uncover fungal adaptations to wood decay.</title>
        <authorList>
            <person name="Hage H."/>
            <person name="Miyauchi S."/>
            <person name="Viragh M."/>
            <person name="Drula E."/>
            <person name="Min B."/>
            <person name="Chaduli D."/>
            <person name="Navarro D."/>
            <person name="Favel A."/>
            <person name="Norest M."/>
            <person name="Lesage-Meessen L."/>
            <person name="Balint B."/>
            <person name="Merenyi Z."/>
            <person name="de Eugenio L."/>
            <person name="Morin E."/>
            <person name="Martinez A.T."/>
            <person name="Baldrian P."/>
            <person name="Stursova M."/>
            <person name="Martinez M.J."/>
            <person name="Novotny C."/>
            <person name="Magnuson J.K."/>
            <person name="Spatafora J.W."/>
            <person name="Maurice S."/>
            <person name="Pangilinan J."/>
            <person name="Andreopoulos W."/>
            <person name="LaButti K."/>
            <person name="Hundley H."/>
            <person name="Na H."/>
            <person name="Kuo A."/>
            <person name="Barry K."/>
            <person name="Lipzen A."/>
            <person name="Henrissat B."/>
            <person name="Riley R."/>
            <person name="Ahrendt S."/>
            <person name="Nagy L.G."/>
            <person name="Grigoriev I.V."/>
            <person name="Martin F."/>
            <person name="Rosso M.N."/>
        </authorList>
    </citation>
    <scope>NUCLEOTIDE SEQUENCE</scope>
    <source>
        <strain evidence="1">CBS 384.51</strain>
    </source>
</reference>
<protein>
    <submittedName>
        <fullName evidence="1">Tetrapyrrole biosynthesis, uroporphyrinogen III synthase</fullName>
    </submittedName>
</protein>
<keyword evidence="2" id="KW-1185">Reference proteome</keyword>
<gene>
    <name evidence="1" type="ORF">BDY19DRAFT_748918</name>
</gene>
<name>A0ACB8U7Y6_9APHY</name>
<dbReference type="Proteomes" id="UP001055072">
    <property type="component" value="Unassembled WGS sequence"/>
</dbReference>